<feature type="transmembrane region" description="Helical" evidence="6">
    <location>
        <begin position="35"/>
        <end position="56"/>
    </location>
</feature>
<dbReference type="GO" id="GO:0031640">
    <property type="term" value="P:killing of cells of another organism"/>
    <property type="evidence" value="ECO:0007669"/>
    <property type="project" value="UniProtKB-KW"/>
</dbReference>
<dbReference type="EMBL" id="WMEY01000001">
    <property type="protein sequence ID" value="MYL62192.1"/>
    <property type="molecule type" value="Genomic_DNA"/>
</dbReference>
<dbReference type="InterPro" id="IPR020038">
    <property type="entry name" value="Circ_bacteriocin"/>
</dbReference>
<reference evidence="8 10" key="1">
    <citation type="submission" date="2019-11" db="EMBL/GenBank/DDBJ databases">
        <title>Genome sequences of 17 halophilic strains isolated from different environments.</title>
        <authorList>
            <person name="Furrow R.E."/>
        </authorList>
    </citation>
    <scope>NUCLEOTIDE SEQUENCE [LARGE SCALE GENOMIC DNA]</scope>
    <source>
        <strain evidence="8 10">22506_14_FS</strain>
    </source>
</reference>
<keyword evidence="6" id="KW-1133">Transmembrane helix</keyword>
<dbReference type="RefSeq" id="WP_159785695.1">
    <property type="nucleotide sequence ID" value="NZ_WMEY01000001.1"/>
</dbReference>
<gene>
    <name evidence="7" type="ORF">GLW07_02350</name>
    <name evidence="8" type="ORF">GLW07_02355</name>
    <name evidence="9" type="ORF">GLW07_02360</name>
</gene>
<evidence type="ECO:0000256" key="4">
    <source>
        <dbReference type="ARBA" id="ARBA00023022"/>
    </source>
</evidence>
<proteinExistence type="predicted"/>
<dbReference type="Proteomes" id="UP000447833">
    <property type="component" value="Unassembled WGS sequence"/>
</dbReference>
<keyword evidence="6" id="KW-0472">Membrane</keyword>
<dbReference type="NCBIfam" id="TIGR03651">
    <property type="entry name" value="circ_ocin_uber"/>
    <property type="match status" value="1"/>
</dbReference>
<evidence type="ECO:0000256" key="6">
    <source>
        <dbReference type="SAM" id="Phobius"/>
    </source>
</evidence>
<accession>A0A845EP40</accession>
<dbReference type="Gene3D" id="1.20.225.10">
    <property type="entry name" value="Bacteriocin AS-48"/>
    <property type="match status" value="1"/>
</dbReference>
<keyword evidence="6" id="KW-0812">Transmembrane</keyword>
<name>A0A845EP40_9BACL</name>
<keyword evidence="3" id="KW-0929">Antimicrobial</keyword>
<dbReference type="GO" id="GO:0005576">
    <property type="term" value="C:extracellular region"/>
    <property type="evidence" value="ECO:0007669"/>
    <property type="project" value="UniProtKB-SubCell"/>
</dbReference>
<evidence type="ECO:0000313" key="10">
    <source>
        <dbReference type="Proteomes" id="UP000447833"/>
    </source>
</evidence>
<protein>
    <submittedName>
        <fullName evidence="8">Circular bacteriocin, circularin A/uberolysin family</fullName>
    </submittedName>
</protein>
<evidence type="ECO:0000313" key="7">
    <source>
        <dbReference type="EMBL" id="MYL62190.1"/>
    </source>
</evidence>
<keyword evidence="4" id="KW-0044">Antibiotic</keyword>
<dbReference type="EMBL" id="WMEY01000001">
    <property type="protein sequence ID" value="MYL62190.1"/>
    <property type="molecule type" value="Genomic_DNA"/>
</dbReference>
<keyword evidence="5" id="KW-0078">Bacteriocin</keyword>
<dbReference type="Pfam" id="PF09221">
    <property type="entry name" value="Bacteriocin_IId"/>
    <property type="match status" value="1"/>
</dbReference>
<evidence type="ECO:0000256" key="1">
    <source>
        <dbReference type="ARBA" id="ARBA00004613"/>
    </source>
</evidence>
<organism evidence="8 10">
    <name type="scientific">Guptibacillus hwajinpoensis</name>
    <dbReference type="NCBI Taxonomy" id="208199"/>
    <lineage>
        <taxon>Bacteria</taxon>
        <taxon>Bacillati</taxon>
        <taxon>Bacillota</taxon>
        <taxon>Bacilli</taxon>
        <taxon>Bacillales</taxon>
        <taxon>Guptibacillaceae</taxon>
        <taxon>Guptibacillus</taxon>
    </lineage>
</organism>
<comment type="subcellular location">
    <subcellularLocation>
        <location evidence="1">Secreted</location>
    </subcellularLocation>
</comment>
<evidence type="ECO:0000313" key="9">
    <source>
        <dbReference type="EMBL" id="MYL62192.1"/>
    </source>
</evidence>
<keyword evidence="2" id="KW-0964">Secreted</keyword>
<evidence type="ECO:0000256" key="3">
    <source>
        <dbReference type="ARBA" id="ARBA00022529"/>
    </source>
</evidence>
<dbReference type="EMBL" id="WMEY01000001">
    <property type="protein sequence ID" value="MYL62191.1"/>
    <property type="molecule type" value="Genomic_DNA"/>
</dbReference>
<dbReference type="GO" id="GO:0042742">
    <property type="term" value="P:defense response to bacterium"/>
    <property type="evidence" value="ECO:0007669"/>
    <property type="project" value="UniProtKB-KW"/>
</dbReference>
<evidence type="ECO:0000256" key="2">
    <source>
        <dbReference type="ARBA" id="ARBA00022525"/>
    </source>
</evidence>
<dbReference type="InterPro" id="IPR009086">
    <property type="entry name" value="Bacteriocin_AS48"/>
</dbReference>
<comment type="caution">
    <text evidence="8">The sequence shown here is derived from an EMBL/GenBank/DDBJ whole genome shotgun (WGS) entry which is preliminary data.</text>
</comment>
<sequence length="67" mass="6998">MEFIFAFIAGALGISEYWANVIVSAIEAGSTVLALISLFASFGLTSALILTARSLLKKGAKKTAVAY</sequence>
<evidence type="ECO:0000256" key="5">
    <source>
        <dbReference type="ARBA" id="ARBA00023048"/>
    </source>
</evidence>
<dbReference type="AlphaFoldDB" id="A0A845EP40"/>
<evidence type="ECO:0000313" key="8">
    <source>
        <dbReference type="EMBL" id="MYL62191.1"/>
    </source>
</evidence>